<dbReference type="CDD" id="cd02440">
    <property type="entry name" value="AdoMet_MTases"/>
    <property type="match status" value="1"/>
</dbReference>
<keyword evidence="3" id="KW-1185">Reference proteome</keyword>
<dbReference type="EMBL" id="WHUG01000010">
    <property type="protein sequence ID" value="MQA40902.1"/>
    <property type="molecule type" value="Genomic_DNA"/>
</dbReference>
<feature type="domain" description="Methyltransferase type 11" evidence="1">
    <location>
        <begin position="47"/>
        <end position="141"/>
    </location>
</feature>
<keyword evidence="2" id="KW-0808">Transferase</keyword>
<dbReference type="PANTHER" id="PTHR43861">
    <property type="entry name" value="TRANS-ACONITATE 2-METHYLTRANSFERASE-RELATED"/>
    <property type="match status" value="1"/>
</dbReference>
<evidence type="ECO:0000313" key="3">
    <source>
        <dbReference type="Proteomes" id="UP000440498"/>
    </source>
</evidence>
<dbReference type="GO" id="GO:0032259">
    <property type="term" value="P:methylation"/>
    <property type="evidence" value="ECO:0007669"/>
    <property type="project" value="UniProtKB-KW"/>
</dbReference>
<gene>
    <name evidence="2" type="ORF">GEV02_22445</name>
</gene>
<protein>
    <submittedName>
        <fullName evidence="2">Methyltransferase domain-containing protein</fullName>
    </submittedName>
</protein>
<evidence type="ECO:0000259" key="1">
    <source>
        <dbReference type="Pfam" id="PF08241"/>
    </source>
</evidence>
<dbReference type="AlphaFoldDB" id="A0A6A7N7R6"/>
<dbReference type="InterPro" id="IPR013216">
    <property type="entry name" value="Methyltransf_11"/>
</dbReference>
<dbReference type="Pfam" id="PF08241">
    <property type="entry name" value="Methyltransf_11"/>
    <property type="match status" value="1"/>
</dbReference>
<keyword evidence="2" id="KW-0489">Methyltransferase</keyword>
<name>A0A6A7N7R6_9BURK</name>
<organism evidence="2 3">
    <name type="scientific">Rugamonas aquatica</name>
    <dbReference type="NCBI Taxonomy" id="2743357"/>
    <lineage>
        <taxon>Bacteria</taxon>
        <taxon>Pseudomonadati</taxon>
        <taxon>Pseudomonadota</taxon>
        <taxon>Betaproteobacteria</taxon>
        <taxon>Burkholderiales</taxon>
        <taxon>Oxalobacteraceae</taxon>
        <taxon>Telluria group</taxon>
        <taxon>Rugamonas</taxon>
    </lineage>
</organism>
<dbReference type="GO" id="GO:0008757">
    <property type="term" value="F:S-adenosylmethionine-dependent methyltransferase activity"/>
    <property type="evidence" value="ECO:0007669"/>
    <property type="project" value="InterPro"/>
</dbReference>
<dbReference type="PANTHER" id="PTHR43861:SF1">
    <property type="entry name" value="TRANS-ACONITATE 2-METHYLTRANSFERASE"/>
    <property type="match status" value="1"/>
</dbReference>
<reference evidence="2 3" key="1">
    <citation type="submission" date="2019-10" db="EMBL/GenBank/DDBJ databases">
        <title>Two novel species isolated from a subtropical stream in China.</title>
        <authorList>
            <person name="Lu H."/>
        </authorList>
    </citation>
    <scope>NUCLEOTIDE SEQUENCE [LARGE SCALE GENOMIC DNA]</scope>
    <source>
        <strain evidence="2 3">FT29W</strain>
    </source>
</reference>
<proteinExistence type="predicted"/>
<comment type="caution">
    <text evidence="2">The sequence shown here is derived from an EMBL/GenBank/DDBJ whole genome shotgun (WGS) entry which is preliminary data.</text>
</comment>
<dbReference type="RefSeq" id="WP_152840184.1">
    <property type="nucleotide sequence ID" value="NZ_WHUG01000010.1"/>
</dbReference>
<evidence type="ECO:0000313" key="2">
    <source>
        <dbReference type="EMBL" id="MQA40902.1"/>
    </source>
</evidence>
<accession>A0A6A7N7R6</accession>
<dbReference type="InterPro" id="IPR029063">
    <property type="entry name" value="SAM-dependent_MTases_sf"/>
</dbReference>
<dbReference type="Gene3D" id="3.40.50.150">
    <property type="entry name" value="Vaccinia Virus protein VP39"/>
    <property type="match status" value="1"/>
</dbReference>
<dbReference type="Proteomes" id="UP000440498">
    <property type="component" value="Unassembled WGS sequence"/>
</dbReference>
<sequence length="242" mass="26566">MAQNIYDQPEFFAGYSQLPRSVHGLDGAPEWPAIRAMLPELKGKRVVDLGCGFGWFARWASGQGAAQVLALDLSEQMIARAKASTQAANIDYQIADLEQLSLPAGAFDFAYSSLAFHYIEDFGKLAATIHQSLAPGAQFVFTIEHPVYMAPSQPGWTASADGRRIWPLDGYSIEGPRRTDWLAKGVLKYHRTIGTTLNVLIHAGFNVRHVQEWAPTADQVAANPGLAEELDRPMMLLVAAQR</sequence>
<dbReference type="SUPFAM" id="SSF53335">
    <property type="entry name" value="S-adenosyl-L-methionine-dependent methyltransferases"/>
    <property type="match status" value="1"/>
</dbReference>